<organism evidence="2 3">
    <name type="scientific">Paractinoplanes bogorensis</name>
    <dbReference type="NCBI Taxonomy" id="1610840"/>
    <lineage>
        <taxon>Bacteria</taxon>
        <taxon>Bacillati</taxon>
        <taxon>Actinomycetota</taxon>
        <taxon>Actinomycetes</taxon>
        <taxon>Micromonosporales</taxon>
        <taxon>Micromonosporaceae</taxon>
        <taxon>Paractinoplanes</taxon>
    </lineage>
</organism>
<dbReference type="Gene3D" id="3.40.630.30">
    <property type="match status" value="1"/>
</dbReference>
<dbReference type="Proteomes" id="UP001519654">
    <property type="component" value="Unassembled WGS sequence"/>
</dbReference>
<dbReference type="PROSITE" id="PS51186">
    <property type="entry name" value="GNAT"/>
    <property type="match status" value="1"/>
</dbReference>
<accession>A0ABS5YU44</accession>
<protein>
    <submittedName>
        <fullName evidence="2">GNAT family N-acetyltransferase</fullName>
    </submittedName>
</protein>
<dbReference type="RefSeq" id="WP_215791141.1">
    <property type="nucleotide sequence ID" value="NZ_JAHKKG010000008.1"/>
</dbReference>
<dbReference type="CDD" id="cd04301">
    <property type="entry name" value="NAT_SF"/>
    <property type="match status" value="1"/>
</dbReference>
<gene>
    <name evidence="2" type="ORF">KOI35_26015</name>
</gene>
<comment type="caution">
    <text evidence="2">The sequence shown here is derived from an EMBL/GenBank/DDBJ whole genome shotgun (WGS) entry which is preliminary data.</text>
</comment>
<dbReference type="SUPFAM" id="SSF55729">
    <property type="entry name" value="Acyl-CoA N-acyltransferases (Nat)"/>
    <property type="match status" value="1"/>
</dbReference>
<dbReference type="InterPro" id="IPR016181">
    <property type="entry name" value="Acyl_CoA_acyltransferase"/>
</dbReference>
<proteinExistence type="predicted"/>
<sequence>MTLFCDVELAARLERLEADLIARGSDAARRRGADPRGFAQPLAGGVASFADVDSPLNKVAGLGFGGVPAAADLDTVERAFAACGSPVQAEVSTLADPAIGDLLTGRGYRLVSFENVLGARPGPVTASPPGIEVRRAAPDEFDLWLELVADAFAVADTQGVASHEEFPRETVLNAMRDMAAAGLRHYLALRDGVPAGGASMHVVDGVAQLTGAATLPEHRRHGVQTALLSARLADAADEGCDVAVVTTQPGSKSQQNVQRQGFDLLYARAVLVRR</sequence>
<evidence type="ECO:0000313" key="3">
    <source>
        <dbReference type="Proteomes" id="UP001519654"/>
    </source>
</evidence>
<feature type="domain" description="N-acetyltransferase" evidence="1">
    <location>
        <begin position="131"/>
        <end position="274"/>
    </location>
</feature>
<keyword evidence="3" id="KW-1185">Reference proteome</keyword>
<evidence type="ECO:0000313" key="2">
    <source>
        <dbReference type="EMBL" id="MBU2666972.1"/>
    </source>
</evidence>
<dbReference type="InterPro" id="IPR000182">
    <property type="entry name" value="GNAT_dom"/>
</dbReference>
<dbReference type="EMBL" id="JAHKKG010000008">
    <property type="protein sequence ID" value="MBU2666972.1"/>
    <property type="molecule type" value="Genomic_DNA"/>
</dbReference>
<reference evidence="2 3" key="1">
    <citation type="submission" date="2021-06" db="EMBL/GenBank/DDBJ databases">
        <title>Actinoplanes lichenicola sp. nov., and Actinoplanes ovalisporus sp. nov., isolated from lichen in Thailand.</title>
        <authorList>
            <person name="Saeng-In P."/>
            <person name="Kanchanasin P."/>
            <person name="Yuki M."/>
            <person name="Kudo T."/>
            <person name="Ohkuma M."/>
            <person name="Phongsopitanun W."/>
            <person name="Tanasupawat S."/>
        </authorList>
    </citation>
    <scope>NUCLEOTIDE SEQUENCE [LARGE SCALE GENOMIC DNA]</scope>
    <source>
        <strain evidence="2 3">NBRC 110975</strain>
    </source>
</reference>
<evidence type="ECO:0000259" key="1">
    <source>
        <dbReference type="PROSITE" id="PS51186"/>
    </source>
</evidence>
<name>A0ABS5YU44_9ACTN</name>
<dbReference type="Pfam" id="PF00583">
    <property type="entry name" value="Acetyltransf_1"/>
    <property type="match status" value="1"/>
</dbReference>